<sequence length="186" mass="20805">MSRTAQLEQAAAGELPRLRQIEPRDARAVLDAFDDDAMRRQGTINSMEEAENWIGFMGDRGERLALAIDLGGSMIGTVVVSSIDHDNETGWFWYWMHRDHRGNGWMSRAAVTLADHALTLMLLHRLELGHRANNPASGGVARAAGFVLEGVEREKFLVDGERIDVLTYSRLATDPWPETPRLPLDL</sequence>
<accession>A0ABY4YKN0</accession>
<evidence type="ECO:0000259" key="4">
    <source>
        <dbReference type="PROSITE" id="PS51186"/>
    </source>
</evidence>
<reference evidence="5" key="1">
    <citation type="submission" date="2022-06" db="EMBL/GenBank/DDBJ databases">
        <title>Ornithinimicrobium JY.X270.</title>
        <authorList>
            <person name="Huang Y."/>
        </authorList>
    </citation>
    <scope>NUCLEOTIDE SEQUENCE</scope>
    <source>
        <strain evidence="5">JY.X270</strain>
    </source>
</reference>
<dbReference type="Pfam" id="PF13302">
    <property type="entry name" value="Acetyltransf_3"/>
    <property type="match status" value="1"/>
</dbReference>
<evidence type="ECO:0000256" key="1">
    <source>
        <dbReference type="ARBA" id="ARBA00022679"/>
    </source>
</evidence>
<dbReference type="InterPro" id="IPR051531">
    <property type="entry name" value="N-acetyltransferase"/>
</dbReference>
<organism evidence="5 6">
    <name type="scientific">Ornithinimicrobium cryptoxanthini</name>
    <dbReference type="NCBI Taxonomy" id="2934161"/>
    <lineage>
        <taxon>Bacteria</taxon>
        <taxon>Bacillati</taxon>
        <taxon>Actinomycetota</taxon>
        <taxon>Actinomycetes</taxon>
        <taxon>Micrococcales</taxon>
        <taxon>Ornithinimicrobiaceae</taxon>
        <taxon>Ornithinimicrobium</taxon>
    </lineage>
</organism>
<dbReference type="Proteomes" id="UP001056535">
    <property type="component" value="Chromosome"/>
</dbReference>
<keyword evidence="1" id="KW-0808">Transferase</keyword>
<evidence type="ECO:0000256" key="3">
    <source>
        <dbReference type="ARBA" id="ARBA00038502"/>
    </source>
</evidence>
<dbReference type="PANTHER" id="PTHR43792:SF8">
    <property type="entry name" value="[RIBOSOMAL PROTEIN US5]-ALANINE N-ACETYLTRANSFERASE"/>
    <property type="match status" value="1"/>
</dbReference>
<keyword evidence="6" id="KW-1185">Reference proteome</keyword>
<dbReference type="PROSITE" id="PS51186">
    <property type="entry name" value="GNAT"/>
    <property type="match status" value="1"/>
</dbReference>
<dbReference type="InterPro" id="IPR016181">
    <property type="entry name" value="Acyl_CoA_acyltransferase"/>
</dbReference>
<dbReference type="PANTHER" id="PTHR43792">
    <property type="entry name" value="GNAT FAMILY, PUTATIVE (AFU_ORTHOLOGUE AFUA_3G00765)-RELATED-RELATED"/>
    <property type="match status" value="1"/>
</dbReference>
<proteinExistence type="inferred from homology"/>
<evidence type="ECO:0000313" key="5">
    <source>
        <dbReference type="EMBL" id="USQ77070.1"/>
    </source>
</evidence>
<dbReference type="InterPro" id="IPR000182">
    <property type="entry name" value="GNAT_dom"/>
</dbReference>
<evidence type="ECO:0000256" key="2">
    <source>
        <dbReference type="ARBA" id="ARBA00023315"/>
    </source>
</evidence>
<dbReference type="SUPFAM" id="SSF55729">
    <property type="entry name" value="Acyl-CoA N-acyltransferases (Nat)"/>
    <property type="match status" value="1"/>
</dbReference>
<dbReference type="EMBL" id="CP099490">
    <property type="protein sequence ID" value="USQ77070.1"/>
    <property type="molecule type" value="Genomic_DNA"/>
</dbReference>
<dbReference type="Gene3D" id="3.40.630.30">
    <property type="match status" value="1"/>
</dbReference>
<gene>
    <name evidence="5" type="ORF">NF557_03890</name>
</gene>
<protein>
    <submittedName>
        <fullName evidence="5">GNAT family N-acetyltransferase</fullName>
    </submittedName>
</protein>
<keyword evidence="2" id="KW-0012">Acyltransferase</keyword>
<comment type="similarity">
    <text evidence="3">Belongs to the acetyltransferase family. RimJ subfamily.</text>
</comment>
<dbReference type="RefSeq" id="WP_252621787.1">
    <property type="nucleotide sequence ID" value="NZ_CP099490.1"/>
</dbReference>
<feature type="domain" description="N-acetyltransferase" evidence="4">
    <location>
        <begin position="16"/>
        <end position="173"/>
    </location>
</feature>
<name>A0ABY4YKN0_9MICO</name>
<evidence type="ECO:0000313" key="6">
    <source>
        <dbReference type="Proteomes" id="UP001056535"/>
    </source>
</evidence>